<reference evidence="3 4" key="1">
    <citation type="submission" date="2020-04" db="EMBL/GenBank/DDBJ databases">
        <title>Ralstonia insidiosa genome sequencing and assembly.</title>
        <authorList>
            <person name="Martins R.C.R."/>
            <person name="Perdigao-Neto L.V."/>
            <person name="Levin A.S.S."/>
            <person name="Costa S.F."/>
        </authorList>
    </citation>
    <scope>NUCLEOTIDE SEQUENCE [LARGE SCALE GENOMIC DNA]</scope>
    <source>
        <strain evidence="3 4">5047</strain>
    </source>
</reference>
<evidence type="ECO:0000256" key="1">
    <source>
        <dbReference type="ARBA" id="ARBA00022729"/>
    </source>
</evidence>
<keyword evidence="1 2" id="KW-0732">Signal</keyword>
<dbReference type="PANTHER" id="PTHR33420">
    <property type="entry name" value="FIMBRIAL SUBUNIT ELFA-RELATED"/>
    <property type="match status" value="1"/>
</dbReference>
<dbReference type="SUPFAM" id="SSF49401">
    <property type="entry name" value="Bacterial adhesins"/>
    <property type="match status" value="1"/>
</dbReference>
<comment type="caution">
    <text evidence="3">The sequence shown here is derived from an EMBL/GenBank/DDBJ whole genome shotgun (WGS) entry which is preliminary data.</text>
</comment>
<protein>
    <recommendedName>
        <fullName evidence="5">Fimbrial protein</fullName>
    </recommendedName>
</protein>
<dbReference type="PANTHER" id="PTHR33420:SF3">
    <property type="entry name" value="FIMBRIAL SUBUNIT ELFA"/>
    <property type="match status" value="1"/>
</dbReference>
<evidence type="ECO:0000313" key="3">
    <source>
        <dbReference type="EMBL" id="NMV40568.1"/>
    </source>
</evidence>
<dbReference type="InterPro" id="IPR008966">
    <property type="entry name" value="Adhesion_dom_sf"/>
</dbReference>
<evidence type="ECO:0008006" key="5">
    <source>
        <dbReference type="Google" id="ProtNLM"/>
    </source>
</evidence>
<proteinExistence type="predicted"/>
<name>A0A848PAL6_9RALS</name>
<dbReference type="InterPro" id="IPR050263">
    <property type="entry name" value="Bact_Fimbrial_Adh_Pro"/>
</dbReference>
<evidence type="ECO:0000256" key="2">
    <source>
        <dbReference type="SAM" id="SignalP"/>
    </source>
</evidence>
<gene>
    <name evidence="3" type="ORF">HGR00_21900</name>
</gene>
<dbReference type="EMBL" id="JABBZM010000023">
    <property type="protein sequence ID" value="NMV40568.1"/>
    <property type="molecule type" value="Genomic_DNA"/>
</dbReference>
<dbReference type="GO" id="GO:0043709">
    <property type="term" value="P:cell adhesion involved in single-species biofilm formation"/>
    <property type="evidence" value="ECO:0007669"/>
    <property type="project" value="TreeGrafter"/>
</dbReference>
<dbReference type="Gene3D" id="2.60.40.1090">
    <property type="entry name" value="Fimbrial-type adhesion domain"/>
    <property type="match status" value="1"/>
</dbReference>
<sequence length="183" mass="17859">MASINKRCLSQALASLLLAGGVSGAALAQSNVTVNVSGNIIGTCAAGAAAPNTLNFTLPDTEAGTLTAVGAVAASRAPVQRVTVTCTGNPGVRMTMAITGTSPAPAQNVVPNTGTATRMGVQILYGAAGTTTAATVMPIGGTGVTFAGGAPVVIPISAQYYVVTANPNAGTVNARVTLTFTPN</sequence>
<dbReference type="Proteomes" id="UP000575469">
    <property type="component" value="Unassembled WGS sequence"/>
</dbReference>
<dbReference type="RefSeq" id="WP_169341197.1">
    <property type="nucleotide sequence ID" value="NZ_JABBZM010000023.1"/>
</dbReference>
<evidence type="ECO:0000313" key="4">
    <source>
        <dbReference type="Proteomes" id="UP000575469"/>
    </source>
</evidence>
<accession>A0A848PAL6</accession>
<dbReference type="InterPro" id="IPR036937">
    <property type="entry name" value="Adhesion_dom_fimbrial_sf"/>
</dbReference>
<dbReference type="AlphaFoldDB" id="A0A848PAL6"/>
<dbReference type="GO" id="GO:0009289">
    <property type="term" value="C:pilus"/>
    <property type="evidence" value="ECO:0007669"/>
    <property type="project" value="InterPro"/>
</dbReference>
<feature type="signal peptide" evidence="2">
    <location>
        <begin position="1"/>
        <end position="28"/>
    </location>
</feature>
<feature type="chain" id="PRO_5032942082" description="Fimbrial protein" evidence="2">
    <location>
        <begin position="29"/>
        <end position="183"/>
    </location>
</feature>
<organism evidence="3 4">
    <name type="scientific">Ralstonia insidiosa</name>
    <dbReference type="NCBI Taxonomy" id="190721"/>
    <lineage>
        <taxon>Bacteria</taxon>
        <taxon>Pseudomonadati</taxon>
        <taxon>Pseudomonadota</taxon>
        <taxon>Betaproteobacteria</taxon>
        <taxon>Burkholderiales</taxon>
        <taxon>Burkholderiaceae</taxon>
        <taxon>Ralstonia</taxon>
    </lineage>
</organism>